<dbReference type="PIRSF" id="PIRSF030802">
    <property type="entry name" value="UCP030802"/>
    <property type="match status" value="1"/>
</dbReference>
<dbReference type="SUPFAM" id="SSF56784">
    <property type="entry name" value="HAD-like"/>
    <property type="match status" value="1"/>
</dbReference>
<evidence type="ECO:0000259" key="1">
    <source>
        <dbReference type="Pfam" id="PF05116"/>
    </source>
</evidence>
<gene>
    <name evidence="2" type="ORF">J2T15_002850</name>
</gene>
<comment type="caution">
    <text evidence="2">The sequence shown here is derived from an EMBL/GenBank/DDBJ whole genome shotgun (WGS) entry which is preliminary data.</text>
</comment>
<dbReference type="InterPro" id="IPR036412">
    <property type="entry name" value="HAD-like_sf"/>
</dbReference>
<organism evidence="2 3">
    <name type="scientific">Paenibacillus harenae</name>
    <dbReference type="NCBI Taxonomy" id="306543"/>
    <lineage>
        <taxon>Bacteria</taxon>
        <taxon>Bacillati</taxon>
        <taxon>Bacillota</taxon>
        <taxon>Bacilli</taxon>
        <taxon>Bacillales</taxon>
        <taxon>Paenibacillaceae</taxon>
        <taxon>Paenibacillus</taxon>
    </lineage>
</organism>
<accession>A0ABT9U571</accession>
<name>A0ABT9U571_PAEHA</name>
<feature type="domain" description="Sucrose phosphatase-like" evidence="1">
    <location>
        <begin position="4"/>
        <end position="223"/>
    </location>
</feature>
<sequence length="276" mass="31001">MIYASDLDQTLIYSARSIGVPTDSYGIVPAERHQEKTIAHISQEALRLLAYLPSDVQFVPVTTRTELQYRRIHIFQEVIVPQFAVTSNGGNIMKNGVPDREWRVHIERRLAAGAASAAEARTHFAGVLASDWVLREDLCDELFYSILIDRERMELEAVMEKAEAVKPLGWEVSIQGRKIYIVPSVINKWDAIAHIKSRLGGLEVIASGDSLLDRCLLDQADYAIAPAHGELFREKQRDPASVRTRFTERSGIFAADEIVNYVHHISQQLKAVNNPA</sequence>
<dbReference type="Gene3D" id="3.40.50.1000">
    <property type="entry name" value="HAD superfamily/HAD-like"/>
    <property type="match status" value="2"/>
</dbReference>
<evidence type="ECO:0000313" key="2">
    <source>
        <dbReference type="EMBL" id="MDQ0113409.1"/>
    </source>
</evidence>
<dbReference type="EMBL" id="JAUSSU010000005">
    <property type="protein sequence ID" value="MDQ0113409.1"/>
    <property type="molecule type" value="Genomic_DNA"/>
</dbReference>
<dbReference type="InterPro" id="IPR023214">
    <property type="entry name" value="HAD_sf"/>
</dbReference>
<keyword evidence="3" id="KW-1185">Reference proteome</keyword>
<evidence type="ECO:0000313" key="3">
    <source>
        <dbReference type="Proteomes" id="UP001229346"/>
    </source>
</evidence>
<protein>
    <submittedName>
        <fullName evidence="2">Hydroxymethylpyrimidine pyrophosphatase-like HAD family hydrolase</fullName>
    </submittedName>
</protein>
<proteinExistence type="predicted"/>
<dbReference type="InterPro" id="IPR024197">
    <property type="entry name" value="TPP-like"/>
</dbReference>
<dbReference type="InterPro" id="IPR006380">
    <property type="entry name" value="SPP-like_dom"/>
</dbReference>
<dbReference type="Proteomes" id="UP001229346">
    <property type="component" value="Unassembled WGS sequence"/>
</dbReference>
<dbReference type="Pfam" id="PF05116">
    <property type="entry name" value="S6PP"/>
    <property type="match status" value="1"/>
</dbReference>
<reference evidence="2 3" key="1">
    <citation type="submission" date="2023-07" db="EMBL/GenBank/DDBJ databases">
        <title>Sorghum-associated microbial communities from plants grown in Nebraska, USA.</title>
        <authorList>
            <person name="Schachtman D."/>
        </authorList>
    </citation>
    <scope>NUCLEOTIDE SEQUENCE [LARGE SCALE GENOMIC DNA]</scope>
    <source>
        <strain evidence="2 3">CC482</strain>
    </source>
</reference>
<dbReference type="RefSeq" id="WP_307204609.1">
    <property type="nucleotide sequence ID" value="NZ_JAUSSU010000005.1"/>
</dbReference>